<feature type="domain" description="DUF7869" evidence="2">
    <location>
        <begin position="18"/>
        <end position="71"/>
    </location>
</feature>
<organism evidence="3 4">
    <name type="scientific">Periplaneta americana</name>
    <name type="common">American cockroach</name>
    <name type="synonym">Blatta americana</name>
    <dbReference type="NCBI Taxonomy" id="6978"/>
    <lineage>
        <taxon>Eukaryota</taxon>
        <taxon>Metazoa</taxon>
        <taxon>Ecdysozoa</taxon>
        <taxon>Arthropoda</taxon>
        <taxon>Hexapoda</taxon>
        <taxon>Insecta</taxon>
        <taxon>Pterygota</taxon>
        <taxon>Neoptera</taxon>
        <taxon>Polyneoptera</taxon>
        <taxon>Dictyoptera</taxon>
        <taxon>Blattodea</taxon>
        <taxon>Blattoidea</taxon>
        <taxon>Blattidae</taxon>
        <taxon>Blattinae</taxon>
        <taxon>Periplaneta</taxon>
    </lineage>
</organism>
<protein>
    <recommendedName>
        <fullName evidence="2">DUF7869 domain-containing protein</fullName>
    </recommendedName>
</protein>
<name>A0ABQ8TVD3_PERAM</name>
<evidence type="ECO:0000256" key="1">
    <source>
        <dbReference type="SAM" id="MobiDB-lite"/>
    </source>
</evidence>
<evidence type="ECO:0000313" key="4">
    <source>
        <dbReference type="Proteomes" id="UP001148838"/>
    </source>
</evidence>
<gene>
    <name evidence="3" type="ORF">ANN_02116</name>
</gene>
<dbReference type="Proteomes" id="UP001148838">
    <property type="component" value="Unassembled WGS sequence"/>
</dbReference>
<keyword evidence="4" id="KW-1185">Reference proteome</keyword>
<evidence type="ECO:0000313" key="3">
    <source>
        <dbReference type="EMBL" id="KAJ4450687.1"/>
    </source>
</evidence>
<proteinExistence type="predicted"/>
<reference evidence="3 4" key="1">
    <citation type="journal article" date="2022" name="Allergy">
        <title>Genome assembly and annotation of Periplaneta americana reveal a comprehensive cockroach allergen profile.</title>
        <authorList>
            <person name="Wang L."/>
            <person name="Xiong Q."/>
            <person name="Saelim N."/>
            <person name="Wang L."/>
            <person name="Nong W."/>
            <person name="Wan A.T."/>
            <person name="Shi M."/>
            <person name="Liu X."/>
            <person name="Cao Q."/>
            <person name="Hui J.H.L."/>
            <person name="Sookrung N."/>
            <person name="Leung T.F."/>
            <person name="Tungtrongchitr A."/>
            <person name="Tsui S.K.W."/>
        </authorList>
    </citation>
    <scope>NUCLEOTIDE SEQUENCE [LARGE SCALE GENOMIC DNA]</scope>
    <source>
        <strain evidence="3">PWHHKU_190912</strain>
    </source>
</reference>
<accession>A0ABQ8TVD3</accession>
<dbReference type="EMBL" id="JAJSOF020000001">
    <property type="protein sequence ID" value="KAJ4450687.1"/>
    <property type="molecule type" value="Genomic_DNA"/>
</dbReference>
<dbReference type="Pfam" id="PF25273">
    <property type="entry name" value="DUF7869"/>
    <property type="match status" value="1"/>
</dbReference>
<evidence type="ECO:0000259" key="2">
    <source>
        <dbReference type="Pfam" id="PF25273"/>
    </source>
</evidence>
<feature type="region of interest" description="Disordered" evidence="1">
    <location>
        <begin position="70"/>
        <end position="89"/>
    </location>
</feature>
<comment type="caution">
    <text evidence="3">The sequence shown here is derived from an EMBL/GenBank/DDBJ whole genome shotgun (WGS) entry which is preliminary data.</text>
</comment>
<sequence>MVGLCEGGSEPPVSLKFSARQNKNRMILMVVIYIIAKKHFDSVDLKFLVSEHSYMPCDKEFGIIEKKMQDHGSRRGDNAGEMSPGSSTESYTAFAHIGLRENPGRKPHPGNLPQPGIESGPPGFAARRANLYSTVSQSKQASLVYRSSTRVCVRNCVSIRRPEFECSGPQLEGPEFQCSGPQLEGPEFEYSELSLKTIAFSRREIERAEVTPMLAIRLPLSNCHQGYYTAHRSVMEAHLVRFLVYADDVNMLGENSQTIRENAEILLEASKAIGLEVNPGKTKYMIMSRDQNIVRNGNMKIGDLSFEEVKNSNILEQQFWSEQAELVKLPTCCRMYLFGNVLFISESQITGLEMNGERDFGVNVSSSGETSRENEWRDKNRALFLLSRSDRVNKNTATRRKFPSAYWLTMCFPFHNSNTNTPLHAIVIQTRKEAEIKPERIERLLSSLNQTTETSENRNCQSSENRKIGNNSLYKITRTEEDTNEVLYVECRMYGQKHDHYDEVK</sequence>
<dbReference type="InterPro" id="IPR057191">
    <property type="entry name" value="DUF7869"/>
</dbReference>